<evidence type="ECO:0000256" key="5">
    <source>
        <dbReference type="ARBA" id="ARBA00022692"/>
    </source>
</evidence>
<evidence type="ECO:0000256" key="4">
    <source>
        <dbReference type="ARBA" id="ARBA00022475"/>
    </source>
</evidence>
<dbReference type="GO" id="GO:0005737">
    <property type="term" value="C:cytoplasm"/>
    <property type="evidence" value="ECO:0007669"/>
    <property type="project" value="TreeGrafter"/>
</dbReference>
<feature type="transmembrane region" description="Helical" evidence="13">
    <location>
        <begin position="66"/>
        <end position="87"/>
    </location>
</feature>
<keyword evidence="10" id="KW-0325">Glycoprotein</keyword>
<organism evidence="14 15">
    <name type="scientific">Pyrocoelia pectoralis</name>
    <dbReference type="NCBI Taxonomy" id="417401"/>
    <lineage>
        <taxon>Eukaryota</taxon>
        <taxon>Metazoa</taxon>
        <taxon>Ecdysozoa</taxon>
        <taxon>Arthropoda</taxon>
        <taxon>Hexapoda</taxon>
        <taxon>Insecta</taxon>
        <taxon>Pterygota</taxon>
        <taxon>Neoptera</taxon>
        <taxon>Endopterygota</taxon>
        <taxon>Coleoptera</taxon>
        <taxon>Polyphaga</taxon>
        <taxon>Elateriformia</taxon>
        <taxon>Elateroidea</taxon>
        <taxon>Lampyridae</taxon>
        <taxon>Lampyrinae</taxon>
        <taxon>Pyrocoelia</taxon>
    </lineage>
</organism>
<evidence type="ECO:0000256" key="8">
    <source>
        <dbReference type="ARBA" id="ARBA00023157"/>
    </source>
</evidence>
<dbReference type="Proteomes" id="UP001329430">
    <property type="component" value="Chromosome 10"/>
</dbReference>
<evidence type="ECO:0000256" key="3">
    <source>
        <dbReference type="ARBA" id="ARBA00010532"/>
    </source>
</evidence>
<dbReference type="PANTHER" id="PTHR11923">
    <property type="entry name" value="SCAVENGER RECEPTOR CLASS B TYPE-1 SR-B1"/>
    <property type="match status" value="1"/>
</dbReference>
<comment type="similarity">
    <text evidence="3">Belongs to the CD36 family.</text>
</comment>
<reference evidence="14 15" key="1">
    <citation type="journal article" date="2024" name="Insects">
        <title>An Improved Chromosome-Level Genome Assembly of the Firefly Pyrocoelia pectoralis.</title>
        <authorList>
            <person name="Fu X."/>
            <person name="Meyer-Rochow V.B."/>
            <person name="Ballantyne L."/>
            <person name="Zhu X."/>
        </authorList>
    </citation>
    <scope>NUCLEOTIDE SEQUENCE [LARGE SCALE GENOMIC DNA]</scope>
    <source>
        <strain evidence="14">XCY_ONT2</strain>
    </source>
</reference>
<evidence type="ECO:0000256" key="6">
    <source>
        <dbReference type="ARBA" id="ARBA00022989"/>
    </source>
</evidence>
<dbReference type="Pfam" id="PF01130">
    <property type="entry name" value="CD36"/>
    <property type="match status" value="1"/>
</dbReference>
<keyword evidence="9" id="KW-0675">Receptor</keyword>
<dbReference type="PANTHER" id="PTHR11923:SF110">
    <property type="entry name" value="SCAVENGER RECEPTOR CLASS B MEMBER 1"/>
    <property type="match status" value="1"/>
</dbReference>
<evidence type="ECO:0000256" key="1">
    <source>
        <dbReference type="ARBA" id="ARBA00004189"/>
    </source>
</evidence>
<gene>
    <name evidence="14" type="ORF">RI129_012746</name>
</gene>
<keyword evidence="8" id="KW-1015">Disulfide bond</keyword>
<proteinExistence type="inferred from homology"/>
<evidence type="ECO:0000256" key="2">
    <source>
        <dbReference type="ARBA" id="ARBA00004651"/>
    </source>
</evidence>
<evidence type="ECO:0000256" key="10">
    <source>
        <dbReference type="ARBA" id="ARBA00023180"/>
    </source>
</evidence>
<evidence type="ECO:0000256" key="12">
    <source>
        <dbReference type="ARBA" id="ARBA00042244"/>
    </source>
</evidence>
<evidence type="ECO:0000313" key="14">
    <source>
        <dbReference type="EMBL" id="KAK5638451.1"/>
    </source>
</evidence>
<name>A0AAN7ZF77_9COLE</name>
<keyword evidence="5 13" id="KW-0812">Transmembrane</keyword>
<dbReference type="GO" id="GO:0005901">
    <property type="term" value="C:caveola"/>
    <property type="evidence" value="ECO:0007669"/>
    <property type="project" value="UniProtKB-SubCell"/>
</dbReference>
<keyword evidence="7 13" id="KW-0472">Membrane</keyword>
<comment type="subcellular location">
    <subcellularLocation>
        <location evidence="2">Cell membrane</location>
        <topology evidence="2">Multi-pass membrane protein</topology>
    </subcellularLocation>
    <subcellularLocation>
        <location evidence="1">Membrane</location>
        <location evidence="1">Caveola</location>
        <topology evidence="1">Multi-pass membrane protein</topology>
    </subcellularLocation>
</comment>
<evidence type="ECO:0000256" key="7">
    <source>
        <dbReference type="ARBA" id="ARBA00023136"/>
    </source>
</evidence>
<dbReference type="GO" id="GO:0005044">
    <property type="term" value="F:scavenger receptor activity"/>
    <property type="evidence" value="ECO:0007669"/>
    <property type="project" value="TreeGrafter"/>
</dbReference>
<evidence type="ECO:0000256" key="11">
    <source>
        <dbReference type="ARBA" id="ARBA00040821"/>
    </source>
</evidence>
<accession>A0AAN7ZF77</accession>
<keyword evidence="6 13" id="KW-1133">Transmembrane helix</keyword>
<sequence>MSKIYPNLDLDYKDDRRYSNQSETKCAQIFTKGTTLTKDIFEKIDDDFGPMRSASICGRNFNTRNVWVLCGLSVLFLTSCCGMGLMFGTNTFDEYMLSQMVLINNSLSYQLWKGPVIKTFVRVYVFNYTNVDDYENGDDEKLHVNEIGPYVYEESLERVNIKFLANGTVSYQEKREHRYREDLSNGRLQNDTVVVPNLPLLSAAALSKEYLYPFRLMISGVFEQLDAKPFINVPVDKLIWGYDDVFYSVVKSVMSFYKTLPFEKFGILASKKGVSEDILTAHTGINDINKVKQIDTVNGKKYTPYWGTDQCNEVKGSDGTAFSPMDVRERRPVLVYNKEMGRTVKLTYEKDVKIFNGKVTAARYVVPSNTFDTPEKNFDNECYCDESVDECPQGVFNTAACTFGAPIFMSFPHFHNAEDTIKESVSGLNKAHQMQENYVYIHPTLGFSMGGKNSMQLNVQVQKSIGIKQLEMFDDDIILPMAWIQVGIDDVDLPEVVTSTIYFVSVTVPAIELCLKYGSILGAIVTLISILIILHGRKMSLTHRFRDMER</sequence>
<dbReference type="PRINTS" id="PR01609">
    <property type="entry name" value="CD36FAMILY"/>
</dbReference>
<evidence type="ECO:0000256" key="9">
    <source>
        <dbReference type="ARBA" id="ARBA00023170"/>
    </source>
</evidence>
<evidence type="ECO:0000313" key="15">
    <source>
        <dbReference type="Proteomes" id="UP001329430"/>
    </source>
</evidence>
<protein>
    <recommendedName>
        <fullName evidence="11">Scavenger receptor class B member 1</fullName>
    </recommendedName>
    <alternativeName>
        <fullName evidence="12">SR-BI</fullName>
    </alternativeName>
</protein>
<evidence type="ECO:0000256" key="13">
    <source>
        <dbReference type="SAM" id="Phobius"/>
    </source>
</evidence>
<dbReference type="AlphaFoldDB" id="A0AAN7ZF77"/>
<dbReference type="EMBL" id="JAVRBK010000010">
    <property type="protein sequence ID" value="KAK5638451.1"/>
    <property type="molecule type" value="Genomic_DNA"/>
</dbReference>
<dbReference type="InterPro" id="IPR002159">
    <property type="entry name" value="CD36_fam"/>
</dbReference>
<feature type="transmembrane region" description="Helical" evidence="13">
    <location>
        <begin position="517"/>
        <end position="536"/>
    </location>
</feature>
<comment type="caution">
    <text evidence="14">The sequence shown here is derived from an EMBL/GenBank/DDBJ whole genome shotgun (WGS) entry which is preliminary data.</text>
</comment>
<keyword evidence="15" id="KW-1185">Reference proteome</keyword>
<keyword evidence="4" id="KW-1003">Cell membrane</keyword>